<reference evidence="1 2" key="1">
    <citation type="submission" date="2020-08" db="EMBL/GenBank/DDBJ databases">
        <title>Genomic Encyclopedia of Type Strains, Phase IV (KMG-IV): sequencing the most valuable type-strain genomes for metagenomic binning, comparative biology and taxonomic classification.</title>
        <authorList>
            <person name="Goeker M."/>
        </authorList>
    </citation>
    <scope>NUCLEOTIDE SEQUENCE [LARGE SCALE GENOMIC DNA]</scope>
    <source>
        <strain evidence="1 2">DSM 102983</strain>
    </source>
</reference>
<proteinExistence type="predicted"/>
<evidence type="ECO:0000313" key="1">
    <source>
        <dbReference type="EMBL" id="MBB4623772.1"/>
    </source>
</evidence>
<sequence length="73" mass="8102">MSEINVGYNVFNYAKPGKIYGIMTTVNITNNIIDYSNNKIVFVNDSNSPITKIKSSINVDELINIRTDATSVT</sequence>
<evidence type="ECO:0000313" key="2">
    <source>
        <dbReference type="Proteomes" id="UP000533637"/>
    </source>
</evidence>
<comment type="caution">
    <text evidence="1">The sequence shown here is derived from an EMBL/GenBank/DDBJ whole genome shotgun (WGS) entry which is preliminary data.</text>
</comment>
<name>A0ABR6KS96_9BACT</name>
<protein>
    <submittedName>
        <fullName evidence="1">Uncharacterized protein</fullName>
    </submittedName>
</protein>
<gene>
    <name evidence="1" type="ORF">GGQ57_003688</name>
</gene>
<accession>A0ABR6KS96</accession>
<organism evidence="1 2">
    <name type="scientific">Parabacteroides faecis</name>
    <dbReference type="NCBI Taxonomy" id="1217282"/>
    <lineage>
        <taxon>Bacteria</taxon>
        <taxon>Pseudomonadati</taxon>
        <taxon>Bacteroidota</taxon>
        <taxon>Bacteroidia</taxon>
        <taxon>Bacteroidales</taxon>
        <taxon>Tannerellaceae</taxon>
        <taxon>Parabacteroides</taxon>
    </lineage>
</organism>
<dbReference type="EMBL" id="JACHOC010000007">
    <property type="protein sequence ID" value="MBB4623772.1"/>
    <property type="molecule type" value="Genomic_DNA"/>
</dbReference>
<dbReference type="RefSeq" id="WP_122373295.1">
    <property type="nucleotide sequence ID" value="NZ_BMPB01000008.1"/>
</dbReference>
<keyword evidence="2" id="KW-1185">Reference proteome</keyword>
<dbReference type="Proteomes" id="UP000533637">
    <property type="component" value="Unassembled WGS sequence"/>
</dbReference>